<dbReference type="InterPro" id="IPR036259">
    <property type="entry name" value="MFS_trans_sf"/>
</dbReference>
<dbReference type="PANTHER" id="PTHR42718:SF9">
    <property type="entry name" value="MAJOR FACILITATOR SUPERFAMILY MULTIDRUG TRANSPORTER MFSC"/>
    <property type="match status" value="1"/>
</dbReference>
<dbReference type="EMBL" id="UGOD01000003">
    <property type="protein sequence ID" value="STX81374.1"/>
    <property type="molecule type" value="Genomic_DNA"/>
</dbReference>
<evidence type="ECO:0000256" key="2">
    <source>
        <dbReference type="ARBA" id="ARBA00022448"/>
    </source>
</evidence>
<feature type="domain" description="Major facilitator superfamily (MFS) profile" evidence="7">
    <location>
        <begin position="16"/>
        <end position="307"/>
    </location>
</feature>
<reference evidence="8 9" key="1">
    <citation type="submission" date="2018-06" db="EMBL/GenBank/DDBJ databases">
        <authorList>
            <consortium name="Pathogen Informatics"/>
            <person name="Doyle S."/>
        </authorList>
    </citation>
    <scope>NUCLEOTIDE SEQUENCE [LARGE SCALE GENOMIC DNA]</scope>
    <source>
        <strain evidence="8 9">NCTC13316</strain>
    </source>
</reference>
<keyword evidence="5 6" id="KW-0472">Membrane</keyword>
<dbReference type="RefSeq" id="WP_115332764.1">
    <property type="nucleotide sequence ID" value="NZ_CAAAHP010000010.1"/>
</dbReference>
<sequence>MNAQAIENNQQKIGLLIFAIAIGIFTLAFNATTFYNLTPLLIKEFNLSTTTAQWLFNSYLLAILALVVIGGKLGDNFGRRTIFLIGSLVFALGSFVIAIGINGWMFILGRTIQGLGVAFIFPGSSSLIRDSVPEDKQIFVFGIWSAASGLGMALGPIIGGIIAELLNWRIVFIVNIGVMVFSCIIILLCASNNKNMSVNQTDFVGLILFIISITTIVLALVEGNTWGWINIKTLSSFMVGIISLAIFLYVETKICYPLLNLKSFTNPFFSIGISQTLFPKIAIAALPREKTGEASGMVVKSIYVGVI</sequence>
<protein>
    <submittedName>
        <fullName evidence="8">Multidrug efflux system protein</fullName>
    </submittedName>
</protein>
<evidence type="ECO:0000256" key="1">
    <source>
        <dbReference type="ARBA" id="ARBA00004141"/>
    </source>
</evidence>
<evidence type="ECO:0000256" key="3">
    <source>
        <dbReference type="ARBA" id="ARBA00022692"/>
    </source>
</evidence>
<dbReference type="AlphaFoldDB" id="A0A378KHX2"/>
<organism evidence="8 9">
    <name type="scientific">Legionella busanensis</name>
    <dbReference type="NCBI Taxonomy" id="190655"/>
    <lineage>
        <taxon>Bacteria</taxon>
        <taxon>Pseudomonadati</taxon>
        <taxon>Pseudomonadota</taxon>
        <taxon>Gammaproteobacteria</taxon>
        <taxon>Legionellales</taxon>
        <taxon>Legionellaceae</taxon>
        <taxon>Legionella</taxon>
    </lineage>
</organism>
<feature type="transmembrane region" description="Helical" evidence="6">
    <location>
        <begin position="51"/>
        <end position="70"/>
    </location>
</feature>
<dbReference type="InterPro" id="IPR011701">
    <property type="entry name" value="MFS"/>
</dbReference>
<dbReference type="OrthoDB" id="9812221at2"/>
<evidence type="ECO:0000313" key="8">
    <source>
        <dbReference type="EMBL" id="STX81374.1"/>
    </source>
</evidence>
<feature type="transmembrane region" description="Helical" evidence="6">
    <location>
        <begin position="227"/>
        <end position="250"/>
    </location>
</feature>
<feature type="transmembrane region" description="Helical" evidence="6">
    <location>
        <begin position="12"/>
        <end position="31"/>
    </location>
</feature>
<dbReference type="Pfam" id="PF07690">
    <property type="entry name" value="MFS_1"/>
    <property type="match status" value="1"/>
</dbReference>
<gene>
    <name evidence="8" type="primary">emrB_3</name>
    <name evidence="8" type="ORF">NCTC13316_03243</name>
</gene>
<dbReference type="GO" id="GO:0016020">
    <property type="term" value="C:membrane"/>
    <property type="evidence" value="ECO:0007669"/>
    <property type="project" value="UniProtKB-SubCell"/>
</dbReference>
<name>A0A378KHX2_9GAMM</name>
<feature type="transmembrane region" description="Helical" evidence="6">
    <location>
        <begin position="168"/>
        <end position="191"/>
    </location>
</feature>
<feature type="transmembrane region" description="Helical" evidence="6">
    <location>
        <begin position="203"/>
        <end position="221"/>
    </location>
</feature>
<proteinExistence type="predicted"/>
<keyword evidence="4 6" id="KW-1133">Transmembrane helix</keyword>
<keyword evidence="3 6" id="KW-0812">Transmembrane</keyword>
<dbReference type="PROSITE" id="PS50850">
    <property type="entry name" value="MFS"/>
    <property type="match status" value="1"/>
</dbReference>
<feature type="transmembrane region" description="Helical" evidence="6">
    <location>
        <begin position="82"/>
        <end position="101"/>
    </location>
</feature>
<dbReference type="PRINTS" id="PR01036">
    <property type="entry name" value="TCRTETB"/>
</dbReference>
<feature type="transmembrane region" description="Helical" evidence="6">
    <location>
        <begin position="139"/>
        <end position="162"/>
    </location>
</feature>
<comment type="subcellular location">
    <subcellularLocation>
        <location evidence="1">Membrane</location>
        <topology evidence="1">Multi-pass membrane protein</topology>
    </subcellularLocation>
</comment>
<dbReference type="SUPFAM" id="SSF103473">
    <property type="entry name" value="MFS general substrate transporter"/>
    <property type="match status" value="1"/>
</dbReference>
<accession>A0A378KHX2</accession>
<evidence type="ECO:0000259" key="7">
    <source>
        <dbReference type="PROSITE" id="PS50850"/>
    </source>
</evidence>
<dbReference type="CDD" id="cd17321">
    <property type="entry name" value="MFS_MMR_MDR_like"/>
    <property type="match status" value="1"/>
</dbReference>
<dbReference type="GO" id="GO:0022857">
    <property type="term" value="F:transmembrane transporter activity"/>
    <property type="evidence" value="ECO:0007669"/>
    <property type="project" value="InterPro"/>
</dbReference>
<evidence type="ECO:0000256" key="5">
    <source>
        <dbReference type="ARBA" id="ARBA00023136"/>
    </source>
</evidence>
<dbReference type="Proteomes" id="UP000254794">
    <property type="component" value="Unassembled WGS sequence"/>
</dbReference>
<keyword evidence="2" id="KW-0813">Transport</keyword>
<evidence type="ECO:0000256" key="4">
    <source>
        <dbReference type="ARBA" id="ARBA00022989"/>
    </source>
</evidence>
<keyword evidence="9" id="KW-1185">Reference proteome</keyword>
<dbReference type="Gene3D" id="1.20.1250.20">
    <property type="entry name" value="MFS general substrate transporter like domains"/>
    <property type="match status" value="1"/>
</dbReference>
<dbReference type="PANTHER" id="PTHR42718">
    <property type="entry name" value="MAJOR FACILITATOR SUPERFAMILY MULTIDRUG TRANSPORTER MFSC"/>
    <property type="match status" value="1"/>
</dbReference>
<dbReference type="InterPro" id="IPR020846">
    <property type="entry name" value="MFS_dom"/>
</dbReference>
<feature type="transmembrane region" description="Helical" evidence="6">
    <location>
        <begin position="107"/>
        <end position="127"/>
    </location>
</feature>
<evidence type="ECO:0000313" key="9">
    <source>
        <dbReference type="Proteomes" id="UP000254794"/>
    </source>
</evidence>
<evidence type="ECO:0000256" key="6">
    <source>
        <dbReference type="SAM" id="Phobius"/>
    </source>
</evidence>